<protein>
    <recommendedName>
        <fullName evidence="9">Pirin family protein</fullName>
    </recommendedName>
</protein>
<comment type="similarity">
    <text evidence="1 3">Belongs to the pirin family.</text>
</comment>
<evidence type="ECO:0000259" key="6">
    <source>
        <dbReference type="Pfam" id="PF05726"/>
    </source>
</evidence>
<accession>A0A2W5TGH1</accession>
<name>A0A2W5TGH1_9BACT</name>
<dbReference type="InterPro" id="IPR012093">
    <property type="entry name" value="Pirin"/>
</dbReference>
<evidence type="ECO:0000259" key="5">
    <source>
        <dbReference type="Pfam" id="PF02678"/>
    </source>
</evidence>
<dbReference type="InterPro" id="IPR003829">
    <property type="entry name" value="Pirin_N_dom"/>
</dbReference>
<feature type="binding site" evidence="2">
    <location>
        <position position="50"/>
    </location>
    <ligand>
        <name>Fe cation</name>
        <dbReference type="ChEBI" id="CHEBI:24875"/>
    </ligand>
</feature>
<dbReference type="GO" id="GO:0046872">
    <property type="term" value="F:metal ion binding"/>
    <property type="evidence" value="ECO:0007669"/>
    <property type="project" value="UniProtKB-KW"/>
</dbReference>
<keyword evidence="2" id="KW-0479">Metal-binding</keyword>
<evidence type="ECO:0000313" key="7">
    <source>
        <dbReference type="EMBL" id="PZR12373.1"/>
    </source>
</evidence>
<organism evidence="7 8">
    <name type="scientific">Archangium gephyra</name>
    <dbReference type="NCBI Taxonomy" id="48"/>
    <lineage>
        <taxon>Bacteria</taxon>
        <taxon>Pseudomonadati</taxon>
        <taxon>Myxococcota</taxon>
        <taxon>Myxococcia</taxon>
        <taxon>Myxococcales</taxon>
        <taxon>Cystobacterineae</taxon>
        <taxon>Archangiaceae</taxon>
        <taxon>Archangium</taxon>
    </lineage>
</organism>
<feature type="region of interest" description="Disordered" evidence="4">
    <location>
        <begin position="268"/>
        <end position="290"/>
    </location>
</feature>
<evidence type="ECO:0000256" key="1">
    <source>
        <dbReference type="ARBA" id="ARBA00008416"/>
    </source>
</evidence>
<dbReference type="InterPro" id="IPR008778">
    <property type="entry name" value="Pirin_C_dom"/>
</dbReference>
<dbReference type="Gene3D" id="2.60.120.10">
    <property type="entry name" value="Jelly Rolls"/>
    <property type="match status" value="2"/>
</dbReference>
<dbReference type="InterPro" id="IPR011051">
    <property type="entry name" value="RmlC_Cupin_sf"/>
</dbReference>
<dbReference type="InterPro" id="IPR014710">
    <property type="entry name" value="RmlC-like_jellyroll"/>
</dbReference>
<keyword evidence="2" id="KW-0408">Iron</keyword>
<dbReference type="CDD" id="cd02909">
    <property type="entry name" value="cupin_pirin_N"/>
    <property type="match status" value="1"/>
</dbReference>
<feature type="domain" description="Pirin C-terminal" evidence="6">
    <location>
        <begin position="169"/>
        <end position="267"/>
    </location>
</feature>
<sequence length="290" mass="31529">MDGKVAPVGDFTVTRALPQVARRFVGPFCFVDHMGPHAAVGSVDGGVGPHPHIGLSTVTYLFEGEVLHRDSLGTEQLIRPGDVNWMTASRGIVHSERTPAHLVGKPTSMHGLQVWVGLPTALEEGDPSFQHAPKSSLPRLEENGVNACVVLGDYLGEKSPVLVSSPLFYVVAELEPGARLELSAQFPERAVYVVDGSVMLGDDTLKGRQVGVLKTGDEGTVTALTSTKLAFFGGEPLDGPRFMMWNFVSSRKERLEQAKRDWIDRRFPLVPGDEHDRTPFPGENAERSKP</sequence>
<feature type="binding site" evidence="2">
    <location>
        <position position="94"/>
    </location>
    <ligand>
        <name>Fe cation</name>
        <dbReference type="ChEBI" id="CHEBI:24875"/>
    </ligand>
</feature>
<dbReference type="AlphaFoldDB" id="A0A2W5TGH1"/>
<evidence type="ECO:0000256" key="3">
    <source>
        <dbReference type="RuleBase" id="RU003457"/>
    </source>
</evidence>
<gene>
    <name evidence="7" type="ORF">DI536_15245</name>
</gene>
<dbReference type="CDD" id="cd02247">
    <property type="entry name" value="cupin_pirin_C"/>
    <property type="match status" value="1"/>
</dbReference>
<evidence type="ECO:0000256" key="2">
    <source>
        <dbReference type="PIRSR" id="PIRSR006232-1"/>
    </source>
</evidence>
<feature type="domain" description="Pirin N-terminal" evidence="5">
    <location>
        <begin position="12"/>
        <end position="116"/>
    </location>
</feature>
<dbReference type="PANTHER" id="PTHR13903:SF8">
    <property type="entry name" value="PIRIN"/>
    <property type="match status" value="1"/>
</dbReference>
<dbReference type="Proteomes" id="UP000249061">
    <property type="component" value="Unassembled WGS sequence"/>
</dbReference>
<comment type="cofactor">
    <cofactor evidence="2">
        <name>Fe cation</name>
        <dbReference type="ChEBI" id="CHEBI:24875"/>
    </cofactor>
    <text evidence="2">Binds 1 Fe cation per subunit.</text>
</comment>
<dbReference type="Pfam" id="PF05726">
    <property type="entry name" value="Pirin_C"/>
    <property type="match status" value="1"/>
</dbReference>
<evidence type="ECO:0008006" key="9">
    <source>
        <dbReference type="Google" id="ProtNLM"/>
    </source>
</evidence>
<feature type="binding site" evidence="2">
    <location>
        <position position="96"/>
    </location>
    <ligand>
        <name>Fe cation</name>
        <dbReference type="ChEBI" id="CHEBI:24875"/>
    </ligand>
</feature>
<dbReference type="PIRSF" id="PIRSF006232">
    <property type="entry name" value="Pirin"/>
    <property type="match status" value="1"/>
</dbReference>
<dbReference type="EMBL" id="QFQP01000012">
    <property type="protein sequence ID" value="PZR12373.1"/>
    <property type="molecule type" value="Genomic_DNA"/>
</dbReference>
<dbReference type="SUPFAM" id="SSF51182">
    <property type="entry name" value="RmlC-like cupins"/>
    <property type="match status" value="1"/>
</dbReference>
<feature type="binding site" evidence="2">
    <location>
        <position position="52"/>
    </location>
    <ligand>
        <name>Fe cation</name>
        <dbReference type="ChEBI" id="CHEBI:24875"/>
    </ligand>
</feature>
<evidence type="ECO:0000256" key="4">
    <source>
        <dbReference type="SAM" id="MobiDB-lite"/>
    </source>
</evidence>
<evidence type="ECO:0000313" key="8">
    <source>
        <dbReference type="Proteomes" id="UP000249061"/>
    </source>
</evidence>
<dbReference type="PANTHER" id="PTHR13903">
    <property type="entry name" value="PIRIN-RELATED"/>
    <property type="match status" value="1"/>
</dbReference>
<proteinExistence type="inferred from homology"/>
<reference evidence="7 8" key="1">
    <citation type="submission" date="2017-08" db="EMBL/GenBank/DDBJ databases">
        <title>Infants hospitalized years apart are colonized by the same room-sourced microbial strains.</title>
        <authorList>
            <person name="Brooks B."/>
            <person name="Olm M.R."/>
            <person name="Firek B.A."/>
            <person name="Baker R."/>
            <person name="Thomas B.C."/>
            <person name="Morowitz M.J."/>
            <person name="Banfield J.F."/>
        </authorList>
    </citation>
    <scope>NUCLEOTIDE SEQUENCE [LARGE SCALE GENOMIC DNA]</scope>
    <source>
        <strain evidence="7">S2_003_000_R2_14</strain>
    </source>
</reference>
<dbReference type="Pfam" id="PF02678">
    <property type="entry name" value="Pirin"/>
    <property type="match status" value="1"/>
</dbReference>
<comment type="caution">
    <text evidence="7">The sequence shown here is derived from an EMBL/GenBank/DDBJ whole genome shotgun (WGS) entry which is preliminary data.</text>
</comment>